<dbReference type="AlphaFoldDB" id="A0A2U2I6Q6"/>
<protein>
    <submittedName>
        <fullName evidence="5">FCD domain-containing protein</fullName>
    </submittedName>
</protein>
<dbReference type="Pfam" id="PF07729">
    <property type="entry name" value="FCD"/>
    <property type="match status" value="1"/>
</dbReference>
<dbReference type="SUPFAM" id="SSF48008">
    <property type="entry name" value="GntR ligand-binding domain-like"/>
    <property type="match status" value="1"/>
</dbReference>
<evidence type="ECO:0000313" key="5">
    <source>
        <dbReference type="EMBL" id="PWF55420.1"/>
    </source>
</evidence>
<gene>
    <name evidence="5" type="ORF">C7C56_001950</name>
</gene>
<dbReference type="Proteomes" id="UP000241421">
    <property type="component" value="Unassembled WGS sequence"/>
</dbReference>
<evidence type="ECO:0000313" key="6">
    <source>
        <dbReference type="Proteomes" id="UP000241421"/>
    </source>
</evidence>
<dbReference type="Gene3D" id="1.20.120.530">
    <property type="entry name" value="GntR ligand-binding domain-like"/>
    <property type="match status" value="1"/>
</dbReference>
<dbReference type="InterPro" id="IPR008920">
    <property type="entry name" value="TF_FadR/GntR_C"/>
</dbReference>
<name>A0A2U2I6Q6_9BURK</name>
<keyword evidence="6" id="KW-1185">Reference proteome</keyword>
<evidence type="ECO:0000259" key="4">
    <source>
        <dbReference type="Pfam" id="PF07729"/>
    </source>
</evidence>
<organism evidence="5 6">
    <name type="scientific">Massilia glaciei</name>
    <dbReference type="NCBI Taxonomy" id="1524097"/>
    <lineage>
        <taxon>Bacteria</taxon>
        <taxon>Pseudomonadati</taxon>
        <taxon>Pseudomonadota</taxon>
        <taxon>Betaproteobacteria</taxon>
        <taxon>Burkholderiales</taxon>
        <taxon>Oxalobacteraceae</taxon>
        <taxon>Telluria group</taxon>
        <taxon>Massilia</taxon>
    </lineage>
</organism>
<keyword evidence="2" id="KW-0238">DNA-binding</keyword>
<proteinExistence type="predicted"/>
<dbReference type="EMBL" id="PXWF02000026">
    <property type="protein sequence ID" value="PWF55420.1"/>
    <property type="molecule type" value="Genomic_DNA"/>
</dbReference>
<keyword evidence="3" id="KW-0804">Transcription</keyword>
<dbReference type="OrthoDB" id="5454556at2"/>
<reference evidence="5 6" key="1">
    <citation type="submission" date="2018-04" db="EMBL/GenBank/DDBJ databases">
        <title>Massilia violaceinigra sp. nov., a novel purple-pigmented bacterium isolated from Tianshan glacier, Xinjiang, China.</title>
        <authorList>
            <person name="Wang H."/>
        </authorList>
    </citation>
    <scope>NUCLEOTIDE SEQUENCE [LARGE SCALE GENOMIC DNA]</scope>
    <source>
        <strain evidence="5 6">B448-2</strain>
    </source>
</reference>
<evidence type="ECO:0000256" key="2">
    <source>
        <dbReference type="ARBA" id="ARBA00023125"/>
    </source>
</evidence>
<feature type="domain" description="GntR C-terminal" evidence="4">
    <location>
        <begin position="16"/>
        <end position="91"/>
    </location>
</feature>
<comment type="caution">
    <text evidence="5">The sequence shown here is derived from an EMBL/GenBank/DDBJ whole genome shotgun (WGS) entry which is preliminary data.</text>
</comment>
<evidence type="ECO:0000256" key="3">
    <source>
        <dbReference type="ARBA" id="ARBA00023163"/>
    </source>
</evidence>
<dbReference type="GO" id="GO:0003677">
    <property type="term" value="F:DNA binding"/>
    <property type="evidence" value="ECO:0007669"/>
    <property type="project" value="UniProtKB-KW"/>
</dbReference>
<accession>A0A2U2I6Q6</accession>
<dbReference type="InterPro" id="IPR011711">
    <property type="entry name" value="GntR_C"/>
</dbReference>
<sequence length="101" mass="11153">MAILNPVIQVLRRYRHERMHQLSGQASRNPVFALIISASTDVPRHTWPIGWRSHTANTDRAAMADLHVNIAQTIKDCDPAKAGELMGLHFDDSIKALAAGS</sequence>
<keyword evidence="1" id="KW-0805">Transcription regulation</keyword>
<evidence type="ECO:0000256" key="1">
    <source>
        <dbReference type="ARBA" id="ARBA00023015"/>
    </source>
</evidence>